<name>A0ABM5TCB2_9ACTN</name>
<reference evidence="1 2" key="1">
    <citation type="journal article" date="2015" name="ISME J.">
        <title>Draft Genome Sequence of Streptomyces incarnatus NRRL8089, which Produces the Nucleoside Antibiotic Sinefungin.</title>
        <authorList>
            <person name="Oshima K."/>
            <person name="Hattori M."/>
            <person name="Shimizu H."/>
            <person name="Fukuda K."/>
            <person name="Nemoto M."/>
            <person name="Inagaki K."/>
            <person name="Tamura T."/>
        </authorList>
    </citation>
    <scope>NUCLEOTIDE SEQUENCE [LARGE SCALE GENOMIC DNA]</scope>
    <source>
        <strain evidence="1 2">NRRL 8089</strain>
    </source>
</reference>
<evidence type="ECO:0000313" key="2">
    <source>
        <dbReference type="Proteomes" id="UP000035366"/>
    </source>
</evidence>
<protein>
    <submittedName>
        <fullName evidence="1">Uncharacterized protein</fullName>
    </submittedName>
</protein>
<keyword evidence="2" id="KW-1185">Reference proteome</keyword>
<dbReference type="EMBL" id="CP011497">
    <property type="protein sequence ID" value="AKJ08607.1"/>
    <property type="molecule type" value="Genomic_DNA"/>
</dbReference>
<organism evidence="1 2">
    <name type="scientific">Streptomyces incarnatus</name>
    <dbReference type="NCBI Taxonomy" id="665007"/>
    <lineage>
        <taxon>Bacteria</taxon>
        <taxon>Bacillati</taxon>
        <taxon>Actinomycetota</taxon>
        <taxon>Actinomycetes</taxon>
        <taxon>Kitasatosporales</taxon>
        <taxon>Streptomycetaceae</taxon>
        <taxon>Streptomyces</taxon>
    </lineage>
</organism>
<proteinExistence type="predicted"/>
<evidence type="ECO:0000313" key="1">
    <source>
        <dbReference type="EMBL" id="AKJ08607.1"/>
    </source>
</evidence>
<dbReference type="RefSeq" id="WP_425264668.1">
    <property type="nucleotide sequence ID" value="NZ_CP011497.1"/>
</dbReference>
<sequence>MPTLACRTGGPAVQTAQARRLVGHRSPMGSVYSLENDPVLNELGVRTTTDPIQLGRFSEPGIADSHNTVIDC</sequence>
<gene>
    <name evidence="1" type="ORF">ABB07_00640</name>
</gene>
<dbReference type="Proteomes" id="UP000035366">
    <property type="component" value="Chromosome"/>
</dbReference>
<accession>A0ABM5TCB2</accession>